<dbReference type="InterPro" id="IPR024478">
    <property type="entry name" value="HlyB_4HB_MCP"/>
</dbReference>
<dbReference type="Pfam" id="PF12729">
    <property type="entry name" value="4HB_MCP_1"/>
    <property type="match status" value="1"/>
</dbReference>
<dbReference type="Gene3D" id="1.10.287.950">
    <property type="entry name" value="Methyl-accepting chemotaxis protein"/>
    <property type="match status" value="1"/>
</dbReference>
<keyword evidence="7" id="KW-1133">Transmembrane helix</keyword>
<sequence>MKNIRLGVKLVGGFAIVALIVFIVGAFGWWGAKNLTGHIEEVGTVQLPSIQTLMNIEKEYESLRVAQRTLLVPGLAPADMQRQFDILIRQRGDIAKLREEFEALPATAEETALWRQTTTALDAWRTVNDRFVEMARELQRTGISNPANLRANLQQFRGDHYALISNVNALITRGVQFDGGDDPTACNFGRWLANFRTENPRLLEILRRMPATHNPFHSSIGNIKQTIRAGDIETANQILANETIPMADETFARFYELIAIAQEAESIFDNMTQTAMVEVRERQAEALRLLTQVLELNERSTEESVSAAQTDAAQAQVVAIAGIIIGVILALALGIILTRAITNPVSRGVRFSEDLSAGELDAHLEVDQKDEIGVLGKAMQEMQTKLRQIVGEVKSASENVASGSEELSASAEQMSQGATEQAAAVEEVSSSMEQMTANIRQNADNAAQTEKIALKAAQDAQEGGKAVSQTVTAMKQIAEKISIIEEIARQTNLLALNAAIEAARAGDAGKGFAVVAAEVRKLAERSGSAASEISELSASSVEVAEQAGEMLVKIVPDIQRTAELIQEINAASREQSIGVEQINKAIQQLDQVIQQNASAAEEMASTSEELSSQAEELQATMAFFKMGGDSGVASRRIQKPRRTGNMLAGSRAAIAAKPAKPAKSQGFALDMGKEDDEFEKF</sequence>
<gene>
    <name evidence="10" type="ORF">SAMN05660653_03011</name>
</gene>
<keyword evidence="4" id="KW-0807">Transducer</keyword>
<dbReference type="OrthoDB" id="5342522at2"/>
<dbReference type="CDD" id="cd06225">
    <property type="entry name" value="HAMP"/>
    <property type="match status" value="1"/>
</dbReference>
<evidence type="ECO:0000256" key="5">
    <source>
        <dbReference type="SAM" id="Coils"/>
    </source>
</evidence>
<dbReference type="EMBL" id="FMXO01000020">
    <property type="protein sequence ID" value="SDB59156.1"/>
    <property type="molecule type" value="Genomic_DNA"/>
</dbReference>
<dbReference type="PROSITE" id="PS50885">
    <property type="entry name" value="HAMP"/>
    <property type="match status" value="1"/>
</dbReference>
<organism evidence="10 11">
    <name type="scientific">Desulfonatronum thiosulfatophilum</name>
    <dbReference type="NCBI Taxonomy" id="617002"/>
    <lineage>
        <taxon>Bacteria</taxon>
        <taxon>Pseudomonadati</taxon>
        <taxon>Thermodesulfobacteriota</taxon>
        <taxon>Desulfovibrionia</taxon>
        <taxon>Desulfovibrionales</taxon>
        <taxon>Desulfonatronaceae</taxon>
        <taxon>Desulfonatronum</taxon>
    </lineage>
</organism>
<dbReference type="SUPFAM" id="SSF58104">
    <property type="entry name" value="Methyl-accepting chemotaxis protein (MCP) signaling domain"/>
    <property type="match status" value="1"/>
</dbReference>
<evidence type="ECO:0000259" key="9">
    <source>
        <dbReference type="PROSITE" id="PS50885"/>
    </source>
</evidence>
<protein>
    <submittedName>
        <fullName evidence="10">Methyl-accepting chemotaxis protein</fullName>
    </submittedName>
</protein>
<evidence type="ECO:0000259" key="8">
    <source>
        <dbReference type="PROSITE" id="PS50111"/>
    </source>
</evidence>
<evidence type="ECO:0000256" key="1">
    <source>
        <dbReference type="ARBA" id="ARBA00004370"/>
    </source>
</evidence>
<feature type="region of interest" description="Disordered" evidence="6">
    <location>
        <begin position="641"/>
        <end position="681"/>
    </location>
</feature>
<keyword evidence="2" id="KW-0145">Chemotaxis</keyword>
<dbReference type="GO" id="GO:0007165">
    <property type="term" value="P:signal transduction"/>
    <property type="evidence" value="ECO:0007669"/>
    <property type="project" value="UniProtKB-KW"/>
</dbReference>
<feature type="transmembrane region" description="Helical" evidence="7">
    <location>
        <begin position="12"/>
        <end position="32"/>
    </location>
</feature>
<name>A0A1G6EPB7_9BACT</name>
<dbReference type="FunFam" id="1.10.287.950:FF:000001">
    <property type="entry name" value="Methyl-accepting chemotaxis sensory transducer"/>
    <property type="match status" value="1"/>
</dbReference>
<comment type="subcellular location">
    <subcellularLocation>
        <location evidence="1">Membrane</location>
    </subcellularLocation>
</comment>
<feature type="domain" description="Methyl-accepting transducer" evidence="8">
    <location>
        <begin position="396"/>
        <end position="611"/>
    </location>
</feature>
<evidence type="ECO:0000256" key="6">
    <source>
        <dbReference type="SAM" id="MobiDB-lite"/>
    </source>
</evidence>
<dbReference type="AlphaFoldDB" id="A0A1G6EPB7"/>
<dbReference type="RefSeq" id="WP_092123541.1">
    <property type="nucleotide sequence ID" value="NZ_FMXO01000020.1"/>
</dbReference>
<dbReference type="SMART" id="SM00304">
    <property type="entry name" value="HAMP"/>
    <property type="match status" value="1"/>
</dbReference>
<keyword evidence="7" id="KW-0472">Membrane</keyword>
<feature type="compositionally biased region" description="Low complexity" evidence="6">
    <location>
        <begin position="652"/>
        <end position="663"/>
    </location>
</feature>
<dbReference type="PANTHER" id="PTHR43531:SF11">
    <property type="entry name" value="METHYL-ACCEPTING CHEMOTAXIS PROTEIN 3"/>
    <property type="match status" value="1"/>
</dbReference>
<proteinExistence type="inferred from homology"/>
<dbReference type="CDD" id="cd11386">
    <property type="entry name" value="MCP_signal"/>
    <property type="match status" value="1"/>
</dbReference>
<dbReference type="Pfam" id="PF00672">
    <property type="entry name" value="HAMP"/>
    <property type="match status" value="1"/>
</dbReference>
<dbReference type="PROSITE" id="PS50111">
    <property type="entry name" value="CHEMOTAXIS_TRANSDUC_2"/>
    <property type="match status" value="1"/>
</dbReference>
<dbReference type="Pfam" id="PF00015">
    <property type="entry name" value="MCPsignal"/>
    <property type="match status" value="1"/>
</dbReference>
<dbReference type="STRING" id="617002.SAMN05660653_03011"/>
<dbReference type="Proteomes" id="UP000198771">
    <property type="component" value="Unassembled WGS sequence"/>
</dbReference>
<keyword evidence="7" id="KW-0812">Transmembrane</keyword>
<reference evidence="10 11" key="1">
    <citation type="submission" date="2016-10" db="EMBL/GenBank/DDBJ databases">
        <authorList>
            <person name="de Groot N.N."/>
        </authorList>
    </citation>
    <scope>NUCLEOTIDE SEQUENCE [LARGE SCALE GENOMIC DNA]</scope>
    <source>
        <strain evidence="10 11">ASO4-2</strain>
    </source>
</reference>
<evidence type="ECO:0000256" key="2">
    <source>
        <dbReference type="ARBA" id="ARBA00022500"/>
    </source>
</evidence>
<comment type="similarity">
    <text evidence="3">Belongs to the methyl-accepting chemotaxis (MCP) protein family.</text>
</comment>
<evidence type="ECO:0000256" key="4">
    <source>
        <dbReference type="PROSITE-ProRule" id="PRU00284"/>
    </source>
</evidence>
<dbReference type="InterPro" id="IPR004089">
    <property type="entry name" value="MCPsignal_dom"/>
</dbReference>
<dbReference type="GO" id="GO:0004888">
    <property type="term" value="F:transmembrane signaling receptor activity"/>
    <property type="evidence" value="ECO:0007669"/>
    <property type="project" value="TreeGrafter"/>
</dbReference>
<dbReference type="GO" id="GO:0005886">
    <property type="term" value="C:plasma membrane"/>
    <property type="evidence" value="ECO:0007669"/>
    <property type="project" value="TreeGrafter"/>
</dbReference>
<evidence type="ECO:0000256" key="7">
    <source>
        <dbReference type="SAM" id="Phobius"/>
    </source>
</evidence>
<dbReference type="InterPro" id="IPR051310">
    <property type="entry name" value="MCP_chemotaxis"/>
</dbReference>
<feature type="domain" description="HAMP" evidence="9">
    <location>
        <begin position="339"/>
        <end position="391"/>
    </location>
</feature>
<keyword evidence="11" id="KW-1185">Reference proteome</keyword>
<feature type="transmembrane region" description="Helical" evidence="7">
    <location>
        <begin position="317"/>
        <end position="337"/>
    </location>
</feature>
<evidence type="ECO:0000256" key="3">
    <source>
        <dbReference type="ARBA" id="ARBA00029447"/>
    </source>
</evidence>
<evidence type="ECO:0000313" key="10">
    <source>
        <dbReference type="EMBL" id="SDB59156.1"/>
    </source>
</evidence>
<accession>A0A1G6EPB7</accession>
<dbReference type="Gene3D" id="1.20.120.30">
    <property type="entry name" value="Aspartate receptor, ligand-binding domain"/>
    <property type="match status" value="1"/>
</dbReference>
<dbReference type="GO" id="GO:0006935">
    <property type="term" value="P:chemotaxis"/>
    <property type="evidence" value="ECO:0007669"/>
    <property type="project" value="UniProtKB-KW"/>
</dbReference>
<dbReference type="PANTHER" id="PTHR43531">
    <property type="entry name" value="PROTEIN ICFG"/>
    <property type="match status" value="1"/>
</dbReference>
<feature type="coiled-coil region" evidence="5">
    <location>
        <begin position="582"/>
        <end position="620"/>
    </location>
</feature>
<evidence type="ECO:0000313" key="11">
    <source>
        <dbReference type="Proteomes" id="UP000198771"/>
    </source>
</evidence>
<dbReference type="InterPro" id="IPR003660">
    <property type="entry name" value="HAMP_dom"/>
</dbReference>
<keyword evidence="5" id="KW-0175">Coiled coil</keyword>
<dbReference type="SMART" id="SM00283">
    <property type="entry name" value="MA"/>
    <property type="match status" value="1"/>
</dbReference>